<comment type="caution">
    <text evidence="1">The sequence shown here is derived from an EMBL/GenBank/DDBJ whole genome shotgun (WGS) entry which is preliminary data.</text>
</comment>
<evidence type="ECO:0000313" key="2">
    <source>
        <dbReference type="Proteomes" id="UP000558488"/>
    </source>
</evidence>
<proteinExistence type="predicted"/>
<dbReference type="AlphaFoldDB" id="A0A7J7WDD2"/>
<dbReference type="Proteomes" id="UP000558488">
    <property type="component" value="Unassembled WGS sequence"/>
</dbReference>
<accession>A0A7J7WDD2</accession>
<keyword evidence="2" id="KW-1185">Reference proteome</keyword>
<sequence length="144" mass="15632">MPLNEFSNLIPHQSLQGCSDRLSNSANPSRLFMHANYSTCSVPKATLCSSKKPAQIGQSQRGGLLKKRTGVVSEAGGSLIQNIGLNLCFNCKIRGSFYTLENTVPLWPQLCSSRVPQPGLHPLAIQDCSGDRGELVLAQFFRPS</sequence>
<dbReference type="EMBL" id="JACAGB010000011">
    <property type="protein sequence ID" value="KAF6335389.1"/>
    <property type="molecule type" value="Genomic_DNA"/>
</dbReference>
<organism evidence="1 2">
    <name type="scientific">Pipistrellus kuhlii</name>
    <name type="common">Kuhl's pipistrelle</name>
    <dbReference type="NCBI Taxonomy" id="59472"/>
    <lineage>
        <taxon>Eukaryota</taxon>
        <taxon>Metazoa</taxon>
        <taxon>Chordata</taxon>
        <taxon>Craniata</taxon>
        <taxon>Vertebrata</taxon>
        <taxon>Euteleostomi</taxon>
        <taxon>Mammalia</taxon>
        <taxon>Eutheria</taxon>
        <taxon>Laurasiatheria</taxon>
        <taxon>Chiroptera</taxon>
        <taxon>Yangochiroptera</taxon>
        <taxon>Vespertilionidae</taxon>
        <taxon>Pipistrellus</taxon>
    </lineage>
</organism>
<gene>
    <name evidence="1" type="ORF">mPipKuh1_008072</name>
</gene>
<evidence type="ECO:0000313" key="1">
    <source>
        <dbReference type="EMBL" id="KAF6335389.1"/>
    </source>
</evidence>
<reference evidence="1 2" key="1">
    <citation type="journal article" date="2020" name="Nature">
        <title>Six reference-quality genomes reveal evolution of bat adaptations.</title>
        <authorList>
            <person name="Jebb D."/>
            <person name="Huang Z."/>
            <person name="Pippel M."/>
            <person name="Hughes G.M."/>
            <person name="Lavrichenko K."/>
            <person name="Devanna P."/>
            <person name="Winkler S."/>
            <person name="Jermiin L.S."/>
            <person name="Skirmuntt E.C."/>
            <person name="Katzourakis A."/>
            <person name="Burkitt-Gray L."/>
            <person name="Ray D.A."/>
            <person name="Sullivan K.A.M."/>
            <person name="Roscito J.G."/>
            <person name="Kirilenko B.M."/>
            <person name="Davalos L.M."/>
            <person name="Corthals A.P."/>
            <person name="Power M.L."/>
            <person name="Jones G."/>
            <person name="Ransome R.D."/>
            <person name="Dechmann D.K.N."/>
            <person name="Locatelli A.G."/>
            <person name="Puechmaille S.J."/>
            <person name="Fedrigo O."/>
            <person name="Jarvis E.D."/>
            <person name="Hiller M."/>
            <person name="Vernes S.C."/>
            <person name="Myers E.W."/>
            <person name="Teeling E.C."/>
        </authorList>
    </citation>
    <scope>NUCLEOTIDE SEQUENCE [LARGE SCALE GENOMIC DNA]</scope>
    <source>
        <strain evidence="1">MPipKuh1</strain>
        <tissue evidence="1">Flight muscle</tissue>
    </source>
</reference>
<name>A0A7J7WDD2_PIPKU</name>
<protein>
    <submittedName>
        <fullName evidence="1">Uncharacterized protein</fullName>
    </submittedName>
</protein>